<feature type="compositionally biased region" description="Acidic residues" evidence="3">
    <location>
        <begin position="198"/>
        <end position="214"/>
    </location>
</feature>
<dbReference type="InterPro" id="IPR027417">
    <property type="entry name" value="P-loop_NTPase"/>
</dbReference>
<dbReference type="OrthoDB" id="7553586at2759"/>
<organism evidence="6 7">
    <name type="scientific">Tetrahymena thermophila (strain SB210)</name>
    <dbReference type="NCBI Taxonomy" id="312017"/>
    <lineage>
        <taxon>Eukaryota</taxon>
        <taxon>Sar</taxon>
        <taxon>Alveolata</taxon>
        <taxon>Ciliophora</taxon>
        <taxon>Intramacronucleata</taxon>
        <taxon>Oligohymenophorea</taxon>
        <taxon>Hymenostomatida</taxon>
        <taxon>Tetrahymenina</taxon>
        <taxon>Tetrahymenidae</taxon>
        <taxon>Tetrahymena</taxon>
    </lineage>
</organism>
<dbReference type="GO" id="GO:0006886">
    <property type="term" value="P:intracellular protein transport"/>
    <property type="evidence" value="ECO:0007669"/>
    <property type="project" value="InterPro"/>
</dbReference>
<dbReference type="GeneID" id="24438904"/>
<reference evidence="7" key="1">
    <citation type="journal article" date="2006" name="PLoS Biol.">
        <title>Macronuclear genome sequence of the ciliate Tetrahymena thermophila, a model eukaryote.</title>
        <authorList>
            <person name="Eisen J.A."/>
            <person name="Coyne R.S."/>
            <person name="Wu M."/>
            <person name="Wu D."/>
            <person name="Thiagarajan M."/>
            <person name="Wortman J.R."/>
            <person name="Badger J.H."/>
            <person name="Ren Q."/>
            <person name="Amedeo P."/>
            <person name="Jones K.M."/>
            <person name="Tallon L.J."/>
            <person name="Delcher A.L."/>
            <person name="Salzberg S.L."/>
            <person name="Silva J.C."/>
            <person name="Haas B.J."/>
            <person name="Majoros W.H."/>
            <person name="Farzad M."/>
            <person name="Carlton J.M."/>
            <person name="Smith R.K. Jr."/>
            <person name="Garg J."/>
            <person name="Pearlman R.E."/>
            <person name="Karrer K.M."/>
            <person name="Sun L."/>
            <person name="Manning G."/>
            <person name="Elde N.C."/>
            <person name="Turkewitz A.P."/>
            <person name="Asai D.J."/>
            <person name="Wilkes D.E."/>
            <person name="Wang Y."/>
            <person name="Cai H."/>
            <person name="Collins K."/>
            <person name="Stewart B.A."/>
            <person name="Lee S.R."/>
            <person name="Wilamowska K."/>
            <person name="Weinberg Z."/>
            <person name="Ruzzo W.L."/>
            <person name="Wloga D."/>
            <person name="Gaertig J."/>
            <person name="Frankel J."/>
            <person name="Tsao C.-C."/>
            <person name="Gorovsky M.A."/>
            <person name="Keeling P.J."/>
            <person name="Waller R.F."/>
            <person name="Patron N.J."/>
            <person name="Cherry J.M."/>
            <person name="Stover N.A."/>
            <person name="Krieger C.J."/>
            <person name="del Toro C."/>
            <person name="Ryder H.F."/>
            <person name="Williamson S.C."/>
            <person name="Barbeau R.A."/>
            <person name="Hamilton E.P."/>
            <person name="Orias E."/>
        </authorList>
    </citation>
    <scope>NUCLEOTIDE SEQUENCE [LARGE SCALE GENOMIC DNA]</scope>
    <source>
        <strain evidence="7">SB210</strain>
    </source>
</reference>
<feature type="domain" description="SecA family profile" evidence="5">
    <location>
        <begin position="1"/>
        <end position="342"/>
    </location>
</feature>
<keyword evidence="2" id="KW-0811">Translocation</keyword>
<dbReference type="PROSITE" id="PS51196">
    <property type="entry name" value="SECA_MOTOR_DEAD"/>
    <property type="match status" value="1"/>
</dbReference>
<dbReference type="GO" id="GO:0005524">
    <property type="term" value="F:ATP binding"/>
    <property type="evidence" value="ECO:0007669"/>
    <property type="project" value="InterPro"/>
</dbReference>
<dbReference type="InterPro" id="IPR011115">
    <property type="entry name" value="SecA_DEAD"/>
</dbReference>
<dbReference type="PROSITE" id="PS51192">
    <property type="entry name" value="HELICASE_ATP_BIND_1"/>
    <property type="match status" value="1"/>
</dbReference>
<keyword evidence="1" id="KW-0653">Protein transport</keyword>
<evidence type="ECO:0000256" key="2">
    <source>
        <dbReference type="ARBA" id="ARBA00023010"/>
    </source>
</evidence>
<dbReference type="InParanoid" id="W7XC53"/>
<dbReference type="SUPFAM" id="SSF52540">
    <property type="entry name" value="P-loop containing nucleoside triphosphate hydrolases"/>
    <property type="match status" value="1"/>
</dbReference>
<protein>
    <submittedName>
        <fullName evidence="6">SecA DEAD-box-like domain protein</fullName>
    </submittedName>
</protein>
<dbReference type="KEGG" id="tet:TTHERM_000426209"/>
<accession>W7XC53</accession>
<evidence type="ECO:0000256" key="1">
    <source>
        <dbReference type="ARBA" id="ARBA00022927"/>
    </source>
</evidence>
<dbReference type="STRING" id="312017.W7XC53"/>
<dbReference type="InterPro" id="IPR000185">
    <property type="entry name" value="SecA"/>
</dbReference>
<evidence type="ECO:0000259" key="5">
    <source>
        <dbReference type="PROSITE" id="PS51196"/>
    </source>
</evidence>
<proteinExistence type="predicted"/>
<keyword evidence="7" id="KW-1185">Reference proteome</keyword>
<dbReference type="EMBL" id="GG662724">
    <property type="protein sequence ID" value="EWS74967.1"/>
    <property type="molecule type" value="Genomic_DNA"/>
</dbReference>
<keyword evidence="1" id="KW-0813">Transport</keyword>
<gene>
    <name evidence="6" type="ORF">TTHERM_000426209</name>
</gene>
<dbReference type="PANTHER" id="PTHR30612:SF0">
    <property type="entry name" value="CHLOROPLAST PROTEIN-TRANSPORTING ATPASE"/>
    <property type="match status" value="1"/>
</dbReference>
<dbReference type="Gene3D" id="3.40.50.300">
    <property type="entry name" value="P-loop containing nucleotide triphosphate hydrolases"/>
    <property type="match status" value="1"/>
</dbReference>
<dbReference type="Proteomes" id="UP000009168">
    <property type="component" value="Unassembled WGS sequence"/>
</dbReference>
<dbReference type="PANTHER" id="PTHR30612">
    <property type="entry name" value="SECA INNER MEMBRANE COMPONENT OF SEC PROTEIN SECRETION SYSTEM"/>
    <property type="match status" value="1"/>
</dbReference>
<dbReference type="Pfam" id="PF07517">
    <property type="entry name" value="SecA_DEAD"/>
    <property type="match status" value="2"/>
</dbReference>
<feature type="region of interest" description="Disordered" evidence="3">
    <location>
        <begin position="181"/>
        <end position="216"/>
    </location>
</feature>
<dbReference type="GO" id="GO:0006605">
    <property type="term" value="P:protein targeting"/>
    <property type="evidence" value="ECO:0007669"/>
    <property type="project" value="InterPro"/>
</dbReference>
<evidence type="ECO:0000313" key="7">
    <source>
        <dbReference type="Proteomes" id="UP000009168"/>
    </source>
</evidence>
<evidence type="ECO:0000313" key="6">
    <source>
        <dbReference type="EMBL" id="EWS74967.1"/>
    </source>
</evidence>
<dbReference type="GO" id="GO:0017038">
    <property type="term" value="P:protein import"/>
    <property type="evidence" value="ECO:0007669"/>
    <property type="project" value="InterPro"/>
</dbReference>
<evidence type="ECO:0000256" key="3">
    <source>
        <dbReference type="SAM" id="MobiDB-lite"/>
    </source>
</evidence>
<feature type="domain" description="Helicase ATP-binding" evidence="4">
    <location>
        <begin position="107"/>
        <end position="309"/>
    </location>
</feature>
<dbReference type="GO" id="GO:0016020">
    <property type="term" value="C:membrane"/>
    <property type="evidence" value="ECO:0007669"/>
    <property type="project" value="InterPro"/>
</dbReference>
<dbReference type="InterPro" id="IPR014018">
    <property type="entry name" value="SecA_motor_DEAD"/>
</dbReference>
<dbReference type="InterPro" id="IPR014001">
    <property type="entry name" value="Helicase_ATP-bd"/>
</dbReference>
<sequence>MISKDKFEQTSDIFTCLKELNVEKSNKINENDIKTFQEIICEVKNSKLYSKWNKSDILRWSQKIQSQDLQNLNKQTLVEVLCVLDRAVELDKKHQIREVQMLSLLSLLCKNENQGRILQILTGQGKTLIISCLAVLLSLQGCQVDIVTSNDVLAKRDSQELKSFYSLFNLKCSHNIQKEEKKQKKQKKAEKGSQKFVEEDEEEEEEEQEEEIKFDEENKRRDLQKDLLTQNENDDTQNMEVEEQDGTASCYQNDINIVYGTAHFFQADILKHEFYKKGNRGSRRFDQVIVDEVDSMLVDSRNHRTLLASEQSGFNKIMLIIQMIWIELGKIEDLINPKTLKK</sequence>
<name>W7XC53_TETTS</name>
<dbReference type="AlphaFoldDB" id="W7XC53"/>
<evidence type="ECO:0000259" key="4">
    <source>
        <dbReference type="PROSITE" id="PS51192"/>
    </source>
</evidence>
<dbReference type="RefSeq" id="XP_012652508.1">
    <property type="nucleotide sequence ID" value="XM_012797054.1"/>
</dbReference>